<comment type="caution">
    <text evidence="1">The sequence shown here is derived from an EMBL/GenBank/DDBJ whole genome shotgun (WGS) entry which is preliminary data.</text>
</comment>
<gene>
    <name evidence="1" type="ORF">LSH36_12g34071</name>
</gene>
<protein>
    <submittedName>
        <fullName evidence="1">Uncharacterized protein</fullName>
    </submittedName>
</protein>
<dbReference type="Proteomes" id="UP001208570">
    <property type="component" value="Unassembled WGS sequence"/>
</dbReference>
<name>A0AAD9KDE6_9ANNE</name>
<keyword evidence="2" id="KW-1185">Reference proteome</keyword>
<dbReference type="EMBL" id="JAODUP010000012">
    <property type="protein sequence ID" value="KAK2169191.1"/>
    <property type="molecule type" value="Genomic_DNA"/>
</dbReference>
<evidence type="ECO:0000313" key="2">
    <source>
        <dbReference type="Proteomes" id="UP001208570"/>
    </source>
</evidence>
<proteinExistence type="predicted"/>
<reference evidence="1" key="1">
    <citation type="journal article" date="2023" name="Mol. Biol. Evol.">
        <title>Third-Generation Sequencing Reveals the Adaptive Role of the Epigenome in Three Deep-Sea Polychaetes.</title>
        <authorList>
            <person name="Perez M."/>
            <person name="Aroh O."/>
            <person name="Sun Y."/>
            <person name="Lan Y."/>
            <person name="Juniper S.K."/>
            <person name="Young C.R."/>
            <person name="Angers B."/>
            <person name="Qian P.Y."/>
        </authorList>
    </citation>
    <scope>NUCLEOTIDE SEQUENCE</scope>
    <source>
        <strain evidence="1">P08H-3</strain>
    </source>
</reference>
<sequence length="34" mass="4039">MDVIIYSLMYSSFRKKASYLITKYFSCLCLIIHS</sequence>
<organism evidence="1 2">
    <name type="scientific">Paralvinella palmiformis</name>
    <dbReference type="NCBI Taxonomy" id="53620"/>
    <lineage>
        <taxon>Eukaryota</taxon>
        <taxon>Metazoa</taxon>
        <taxon>Spiralia</taxon>
        <taxon>Lophotrochozoa</taxon>
        <taxon>Annelida</taxon>
        <taxon>Polychaeta</taxon>
        <taxon>Sedentaria</taxon>
        <taxon>Canalipalpata</taxon>
        <taxon>Terebellida</taxon>
        <taxon>Terebelliformia</taxon>
        <taxon>Alvinellidae</taxon>
        <taxon>Paralvinella</taxon>
    </lineage>
</organism>
<accession>A0AAD9KDE6</accession>
<dbReference type="AlphaFoldDB" id="A0AAD9KDE6"/>
<evidence type="ECO:0000313" key="1">
    <source>
        <dbReference type="EMBL" id="KAK2169191.1"/>
    </source>
</evidence>